<reference evidence="1" key="1">
    <citation type="journal article" date="2017" name="Nature">
        <title>The sunflower genome provides insights into oil metabolism, flowering and Asterid evolution.</title>
        <authorList>
            <person name="Badouin H."/>
            <person name="Gouzy J."/>
            <person name="Grassa C.J."/>
            <person name="Murat F."/>
            <person name="Staton S.E."/>
            <person name="Cottret L."/>
            <person name="Lelandais-Briere C."/>
            <person name="Owens G.L."/>
            <person name="Carrere S."/>
            <person name="Mayjonade B."/>
            <person name="Legrand L."/>
            <person name="Gill N."/>
            <person name="Kane N.C."/>
            <person name="Bowers J.E."/>
            <person name="Hubner S."/>
            <person name="Bellec A."/>
            <person name="Berard A."/>
            <person name="Berges H."/>
            <person name="Blanchet N."/>
            <person name="Boniface M.C."/>
            <person name="Brunel D."/>
            <person name="Catrice O."/>
            <person name="Chaidir N."/>
            <person name="Claudel C."/>
            <person name="Donnadieu C."/>
            <person name="Faraut T."/>
            <person name="Fievet G."/>
            <person name="Helmstetter N."/>
            <person name="King M."/>
            <person name="Knapp S.J."/>
            <person name="Lai Z."/>
            <person name="Le Paslier M.C."/>
            <person name="Lippi Y."/>
            <person name="Lorenzon L."/>
            <person name="Mandel J.R."/>
            <person name="Marage G."/>
            <person name="Marchand G."/>
            <person name="Marquand E."/>
            <person name="Bret-Mestries E."/>
            <person name="Morien E."/>
            <person name="Nambeesan S."/>
            <person name="Nguyen T."/>
            <person name="Pegot-Espagnet P."/>
            <person name="Pouilly N."/>
            <person name="Raftis F."/>
            <person name="Sallet E."/>
            <person name="Schiex T."/>
            <person name="Thomas J."/>
            <person name="Vandecasteele C."/>
            <person name="Vares D."/>
            <person name="Vear F."/>
            <person name="Vautrin S."/>
            <person name="Crespi M."/>
            <person name="Mangin B."/>
            <person name="Burke J.M."/>
            <person name="Salse J."/>
            <person name="Munos S."/>
            <person name="Vincourt P."/>
            <person name="Rieseberg L.H."/>
            <person name="Langlade N.B."/>
        </authorList>
    </citation>
    <scope>NUCLEOTIDE SEQUENCE</scope>
    <source>
        <tissue evidence="1">Leaves</tissue>
    </source>
</reference>
<dbReference type="Proteomes" id="UP000215914">
    <property type="component" value="Unassembled WGS sequence"/>
</dbReference>
<gene>
    <name evidence="1" type="ORF">HanXRQr2_Chr15g0714201</name>
</gene>
<dbReference type="AlphaFoldDB" id="A0A9K3E4Q4"/>
<sequence length="46" mass="5382">MFLLLLLPYDSFQNVPPSSSLLFYDSNSIIDRVNQIYMSCQFFGEK</sequence>
<evidence type="ECO:0000313" key="2">
    <source>
        <dbReference type="Proteomes" id="UP000215914"/>
    </source>
</evidence>
<reference evidence="1" key="2">
    <citation type="submission" date="2020-06" db="EMBL/GenBank/DDBJ databases">
        <title>Helianthus annuus Genome sequencing and assembly Release 2.</title>
        <authorList>
            <person name="Gouzy J."/>
            <person name="Langlade N."/>
            <person name="Munos S."/>
        </authorList>
    </citation>
    <scope>NUCLEOTIDE SEQUENCE</scope>
    <source>
        <tissue evidence="1">Leaves</tissue>
    </source>
</reference>
<name>A0A9K3E4Q4_HELAN</name>
<accession>A0A9K3E4Q4</accession>
<keyword evidence="2" id="KW-1185">Reference proteome</keyword>
<proteinExistence type="predicted"/>
<evidence type="ECO:0000313" key="1">
    <source>
        <dbReference type="EMBL" id="KAF5766337.1"/>
    </source>
</evidence>
<dbReference type="EMBL" id="MNCJ02000330">
    <property type="protein sequence ID" value="KAF5766337.1"/>
    <property type="molecule type" value="Genomic_DNA"/>
</dbReference>
<protein>
    <submittedName>
        <fullName evidence="1">Uncharacterized protein</fullName>
    </submittedName>
</protein>
<dbReference type="Gramene" id="mRNA:HanXRQr2_Chr15g0714201">
    <property type="protein sequence ID" value="mRNA:HanXRQr2_Chr15g0714201"/>
    <property type="gene ID" value="HanXRQr2_Chr15g0714201"/>
</dbReference>
<comment type="caution">
    <text evidence="1">The sequence shown here is derived from an EMBL/GenBank/DDBJ whole genome shotgun (WGS) entry which is preliminary data.</text>
</comment>
<organism evidence="1 2">
    <name type="scientific">Helianthus annuus</name>
    <name type="common">Common sunflower</name>
    <dbReference type="NCBI Taxonomy" id="4232"/>
    <lineage>
        <taxon>Eukaryota</taxon>
        <taxon>Viridiplantae</taxon>
        <taxon>Streptophyta</taxon>
        <taxon>Embryophyta</taxon>
        <taxon>Tracheophyta</taxon>
        <taxon>Spermatophyta</taxon>
        <taxon>Magnoliopsida</taxon>
        <taxon>eudicotyledons</taxon>
        <taxon>Gunneridae</taxon>
        <taxon>Pentapetalae</taxon>
        <taxon>asterids</taxon>
        <taxon>campanulids</taxon>
        <taxon>Asterales</taxon>
        <taxon>Asteraceae</taxon>
        <taxon>Asteroideae</taxon>
        <taxon>Heliantheae alliance</taxon>
        <taxon>Heliantheae</taxon>
        <taxon>Helianthus</taxon>
    </lineage>
</organism>